<dbReference type="Pfam" id="PF13181">
    <property type="entry name" value="TPR_8"/>
    <property type="match status" value="1"/>
</dbReference>
<feature type="compositionally biased region" description="Polar residues" evidence="4">
    <location>
        <begin position="216"/>
        <end position="225"/>
    </location>
</feature>
<dbReference type="GO" id="GO:0005737">
    <property type="term" value="C:cytoplasm"/>
    <property type="evidence" value="ECO:0007669"/>
    <property type="project" value="TreeGrafter"/>
</dbReference>
<organism evidence="6 7">
    <name type="scientific">Microthlaspi erraticum</name>
    <dbReference type="NCBI Taxonomy" id="1685480"/>
    <lineage>
        <taxon>Eukaryota</taxon>
        <taxon>Viridiplantae</taxon>
        <taxon>Streptophyta</taxon>
        <taxon>Embryophyta</taxon>
        <taxon>Tracheophyta</taxon>
        <taxon>Spermatophyta</taxon>
        <taxon>Magnoliopsida</taxon>
        <taxon>eudicotyledons</taxon>
        <taxon>Gunneridae</taxon>
        <taxon>Pentapetalae</taxon>
        <taxon>rosids</taxon>
        <taxon>malvids</taxon>
        <taxon>Brassicales</taxon>
        <taxon>Brassicaceae</taxon>
        <taxon>Coluteocarpeae</taxon>
        <taxon>Microthlaspi</taxon>
    </lineage>
</organism>
<evidence type="ECO:0000313" key="6">
    <source>
        <dbReference type="EMBL" id="CAA7024943.1"/>
    </source>
</evidence>
<evidence type="ECO:0000256" key="3">
    <source>
        <dbReference type="PROSITE-ProRule" id="PRU00339"/>
    </source>
</evidence>
<keyword evidence="2 3" id="KW-0802">TPR repeat</keyword>
<feature type="compositionally biased region" description="Polar residues" evidence="4">
    <location>
        <begin position="1"/>
        <end position="10"/>
    </location>
</feature>
<feature type="domain" description="Thioredoxin" evidence="5">
    <location>
        <begin position="710"/>
        <end position="800"/>
    </location>
</feature>
<dbReference type="Pfam" id="PF13414">
    <property type="entry name" value="TPR_11"/>
    <property type="match status" value="1"/>
</dbReference>
<evidence type="ECO:0000256" key="4">
    <source>
        <dbReference type="SAM" id="MobiDB-lite"/>
    </source>
</evidence>
<dbReference type="InterPro" id="IPR013766">
    <property type="entry name" value="Thioredoxin_domain"/>
</dbReference>
<evidence type="ECO:0000259" key="5">
    <source>
        <dbReference type="Pfam" id="PF00085"/>
    </source>
</evidence>
<dbReference type="Gene3D" id="1.25.40.10">
    <property type="entry name" value="Tetratricopeptide repeat domain"/>
    <property type="match status" value="1"/>
</dbReference>
<gene>
    <name evidence="6" type="ORF">MERR_LOCUS12178</name>
</gene>
<feature type="compositionally biased region" description="Low complexity" evidence="4">
    <location>
        <begin position="118"/>
        <end position="144"/>
    </location>
</feature>
<dbReference type="FunFam" id="3.40.30.10:FF:000211">
    <property type="entry name" value="TPR repeat-containing thioredoxin TTL4"/>
    <property type="match status" value="1"/>
</dbReference>
<dbReference type="SUPFAM" id="SSF48452">
    <property type="entry name" value="TPR-like"/>
    <property type="match status" value="2"/>
</dbReference>
<dbReference type="InterPro" id="IPR044534">
    <property type="entry name" value="TTL1-4"/>
</dbReference>
<dbReference type="SMART" id="SM00028">
    <property type="entry name" value="TPR"/>
    <property type="match status" value="6"/>
</dbReference>
<evidence type="ECO:0000313" key="7">
    <source>
        <dbReference type="Proteomes" id="UP000467841"/>
    </source>
</evidence>
<feature type="repeat" description="TPR" evidence="3">
    <location>
        <begin position="333"/>
        <end position="366"/>
    </location>
</feature>
<feature type="compositionally biased region" description="Basic and acidic residues" evidence="4">
    <location>
        <begin position="14"/>
        <end position="29"/>
    </location>
</feature>
<reference evidence="6" key="1">
    <citation type="submission" date="2020-01" db="EMBL/GenBank/DDBJ databases">
        <authorList>
            <person name="Mishra B."/>
        </authorList>
    </citation>
    <scope>NUCLEOTIDE SEQUENCE [LARGE SCALE GENOMIC DNA]</scope>
</reference>
<dbReference type="PANTHER" id="PTHR46050:SF13">
    <property type="entry name" value="TPR REPEAT-CONTAINING THIOREDOXIN TTL2"/>
    <property type="match status" value="1"/>
</dbReference>
<evidence type="ECO:0000256" key="1">
    <source>
        <dbReference type="ARBA" id="ARBA00022737"/>
    </source>
</evidence>
<dbReference type="Proteomes" id="UP000467841">
    <property type="component" value="Unassembled WGS sequence"/>
</dbReference>
<dbReference type="Gene3D" id="3.40.30.10">
    <property type="entry name" value="Glutaredoxin"/>
    <property type="match status" value="1"/>
</dbReference>
<name>A0A6D2IB29_9BRAS</name>
<feature type="compositionally biased region" description="Polar residues" evidence="4">
    <location>
        <begin position="173"/>
        <end position="199"/>
    </location>
</feature>
<dbReference type="Pfam" id="PF13431">
    <property type="entry name" value="TPR_17"/>
    <property type="match status" value="1"/>
</dbReference>
<dbReference type="SUPFAM" id="SSF52833">
    <property type="entry name" value="Thioredoxin-like"/>
    <property type="match status" value="1"/>
</dbReference>
<dbReference type="OrthoDB" id="10263751at2759"/>
<comment type="caution">
    <text evidence="6">The sequence shown here is derived from an EMBL/GenBank/DDBJ whole genome shotgun (WGS) entry which is preliminary data.</text>
</comment>
<dbReference type="PANTHER" id="PTHR46050">
    <property type="entry name" value="TPR REPEAT-CONTAINING THIOREDOXIN"/>
    <property type="match status" value="1"/>
</dbReference>
<evidence type="ECO:0000256" key="2">
    <source>
        <dbReference type="ARBA" id="ARBA00022803"/>
    </source>
</evidence>
<feature type="compositionally biased region" description="Polar residues" evidence="4">
    <location>
        <begin position="145"/>
        <end position="165"/>
    </location>
</feature>
<feature type="repeat" description="TPR" evidence="3">
    <location>
        <begin position="525"/>
        <end position="558"/>
    </location>
</feature>
<dbReference type="GO" id="GO:0006950">
    <property type="term" value="P:response to stress"/>
    <property type="evidence" value="ECO:0007669"/>
    <property type="project" value="UniProtKB-ARBA"/>
</dbReference>
<feature type="compositionally biased region" description="Low complexity" evidence="4">
    <location>
        <begin position="45"/>
        <end position="73"/>
    </location>
</feature>
<dbReference type="InterPro" id="IPR019734">
    <property type="entry name" value="TPR_rpt"/>
</dbReference>
<dbReference type="PROSITE" id="PS50005">
    <property type="entry name" value="TPR"/>
    <property type="match status" value="2"/>
</dbReference>
<dbReference type="Pfam" id="PF00085">
    <property type="entry name" value="Thioredoxin"/>
    <property type="match status" value="1"/>
</dbReference>
<accession>A0A6D2IB29</accession>
<dbReference type="AlphaFoldDB" id="A0A6D2IB29"/>
<keyword evidence="7" id="KW-1185">Reference proteome</keyword>
<dbReference type="InterPro" id="IPR011990">
    <property type="entry name" value="TPR-like_helical_dom_sf"/>
</dbReference>
<proteinExistence type="predicted"/>
<dbReference type="EMBL" id="CACVBM020000954">
    <property type="protein sequence ID" value="CAA7024943.1"/>
    <property type="molecule type" value="Genomic_DNA"/>
</dbReference>
<dbReference type="CDD" id="cd02947">
    <property type="entry name" value="TRX_family"/>
    <property type="match status" value="1"/>
</dbReference>
<feature type="compositionally biased region" description="Low complexity" evidence="4">
    <location>
        <begin position="94"/>
        <end position="110"/>
    </location>
</feature>
<protein>
    <recommendedName>
        <fullName evidence="5">Thioredoxin domain-containing protein</fullName>
    </recommendedName>
</protein>
<dbReference type="InterPro" id="IPR036249">
    <property type="entry name" value="Thioredoxin-like_sf"/>
</dbReference>
<feature type="region of interest" description="Disordered" evidence="4">
    <location>
        <begin position="1"/>
        <end position="236"/>
    </location>
</feature>
<sequence>MSKPNKSTPEPDTVDDKLRDSLKIEDNKPDTVNADLGSPITPLQTRASGLTSAATTTTTSSSCSSSSSGSVTGRVGHAPVTRKPDSDRSNPSTAQSKPSIPSAAAQSASSNLAGVQLKSSATSAAKSSKSAAAQSSKPTAAQSPKSTAPSAAQSSKTTPPSTAQIKSGDKPSKSTSPSAAQPGSSNPAGAKIGSSSSIPKTAGGNLRRSASADSALKQTGKSTTPPQQPVKIIPAGNLFPSGKVQITGMSNSTTQKNQKSMVLATGAATNTKSYGYGNIMRGNSVSPPVKPTTTSSSSASSFSGPFQVVSKRFTGDSDVTETTWRQMMNSTNPDDLKRSGNEMFKKGCFNDALRLYDRALELSPSNATCHSNRGAALTGLGRIGEAVIECEKAINLDPNFTRAHHRLGTLLLRLGQVDSAGKHFFSKEEPSDPMVVKVLEMVDKHLFKCTEARRRGDWNIVLNEVCAAMVSGADLSPQLSMCKVEALLKLVRIDDAQTVLAFVPKVDPFPVCISHTRLFDMICEAYMLFVKSQMELALGRFENAVTAAEKASEMDPRNSEIESFYRNVRLIAKARDRGNDLYESERYTEAGAAYAEGLKFDPYNAPLLSLRADCFFKVGMWESSIEDCDHALLIHPSYIKAYRQRAASYCKLEQWLEAVRDYEFLRQELPYDKEIAESLFHAQVALKKSHGEVVLNMEFGGEVEEISSFQEFRAALTRPGTTIVHFMRAADQQCKEMCVFMDTLCIRYPSIHFLKVEIEKCPAVNDKEKVRVVPTIKIFRLGIRIKEIVCPSKEALENSVRNYVA</sequence>
<keyword evidence="1" id="KW-0677">Repeat</keyword>